<feature type="domain" description="Tr-type G" evidence="13">
    <location>
        <begin position="602"/>
        <end position="770"/>
    </location>
</feature>
<feature type="compositionally biased region" description="Basic and acidic residues" evidence="12">
    <location>
        <begin position="156"/>
        <end position="208"/>
    </location>
</feature>
<dbReference type="CDD" id="cd03692">
    <property type="entry name" value="mtIF2_IVc"/>
    <property type="match status" value="1"/>
</dbReference>
<evidence type="ECO:0000256" key="8">
    <source>
        <dbReference type="ARBA" id="ARBA00023134"/>
    </source>
</evidence>
<keyword evidence="4 9" id="KW-0963">Cytoplasm</keyword>
<dbReference type="Pfam" id="PF03144">
    <property type="entry name" value="GTP_EFTU_D2"/>
    <property type="match status" value="1"/>
</dbReference>
<evidence type="ECO:0000256" key="3">
    <source>
        <dbReference type="ARBA" id="ARBA00020675"/>
    </source>
</evidence>
<dbReference type="Pfam" id="PF00009">
    <property type="entry name" value="GTP_EFTU"/>
    <property type="match status" value="1"/>
</dbReference>
<dbReference type="InterPro" id="IPR005225">
    <property type="entry name" value="Small_GTP-bd"/>
</dbReference>
<feature type="compositionally biased region" description="Polar residues" evidence="12">
    <location>
        <begin position="43"/>
        <end position="59"/>
    </location>
</feature>
<dbReference type="EMBL" id="JBHLVZ010000074">
    <property type="protein sequence ID" value="MFC0388045.1"/>
    <property type="molecule type" value="Genomic_DNA"/>
</dbReference>
<dbReference type="SUPFAM" id="SSF52156">
    <property type="entry name" value="Initiation factor IF2/eIF5b, domain 3"/>
    <property type="match status" value="1"/>
</dbReference>
<dbReference type="PROSITE" id="PS01176">
    <property type="entry name" value="IF2"/>
    <property type="match status" value="1"/>
</dbReference>
<keyword evidence="5 9" id="KW-0396">Initiation factor</keyword>
<gene>
    <name evidence="9 14" type="primary">infB</name>
    <name evidence="14" type="ORF">ACFFIC_21225</name>
</gene>
<feature type="binding site" evidence="9">
    <location>
        <begin position="658"/>
        <end position="662"/>
    </location>
    <ligand>
        <name>GTP</name>
        <dbReference type="ChEBI" id="CHEBI:37565"/>
    </ligand>
</feature>
<dbReference type="NCBIfam" id="TIGR00231">
    <property type="entry name" value="small_GTP"/>
    <property type="match status" value="1"/>
</dbReference>
<dbReference type="InterPro" id="IPR015760">
    <property type="entry name" value="TIF_IF2"/>
</dbReference>
<feature type="binding site" evidence="9">
    <location>
        <begin position="611"/>
        <end position="618"/>
    </location>
    <ligand>
        <name>GTP</name>
        <dbReference type="ChEBI" id="CHEBI:37565"/>
    </ligand>
</feature>
<dbReference type="Pfam" id="PF22042">
    <property type="entry name" value="EF-G_D2"/>
    <property type="match status" value="1"/>
</dbReference>
<organism evidence="14 15">
    <name type="scientific">Muricoccus vinaceus</name>
    <dbReference type="NCBI Taxonomy" id="424704"/>
    <lineage>
        <taxon>Bacteria</taxon>
        <taxon>Pseudomonadati</taxon>
        <taxon>Pseudomonadota</taxon>
        <taxon>Alphaproteobacteria</taxon>
        <taxon>Acetobacterales</taxon>
        <taxon>Roseomonadaceae</taxon>
        <taxon>Muricoccus</taxon>
    </lineage>
</organism>
<name>A0ABV6IZD3_9PROT</name>
<feature type="compositionally biased region" description="Pro residues" evidence="12">
    <location>
        <begin position="209"/>
        <end position="231"/>
    </location>
</feature>
<dbReference type="SUPFAM" id="SSF52540">
    <property type="entry name" value="P-loop containing nucleoside triphosphate hydrolases"/>
    <property type="match status" value="1"/>
</dbReference>
<keyword evidence="15" id="KW-1185">Reference proteome</keyword>
<dbReference type="InterPro" id="IPR006847">
    <property type="entry name" value="IF2_N"/>
</dbReference>
<evidence type="ECO:0000256" key="12">
    <source>
        <dbReference type="SAM" id="MobiDB-lite"/>
    </source>
</evidence>
<dbReference type="InterPro" id="IPR044145">
    <property type="entry name" value="IF2_II"/>
</dbReference>
<reference evidence="14 15" key="1">
    <citation type="submission" date="2024-09" db="EMBL/GenBank/DDBJ databases">
        <authorList>
            <person name="Sun Q."/>
            <person name="Mori K."/>
        </authorList>
    </citation>
    <scope>NUCLEOTIDE SEQUENCE [LARGE SCALE GENOMIC DNA]</scope>
    <source>
        <strain evidence="14 15">CCM 7468</strain>
    </source>
</reference>
<dbReference type="PROSITE" id="PS51722">
    <property type="entry name" value="G_TR_2"/>
    <property type="match status" value="1"/>
</dbReference>
<evidence type="ECO:0000256" key="11">
    <source>
        <dbReference type="RuleBase" id="RU000645"/>
    </source>
</evidence>
<dbReference type="Pfam" id="PF04760">
    <property type="entry name" value="IF2_N"/>
    <property type="match status" value="1"/>
</dbReference>
<dbReference type="GO" id="GO:0003743">
    <property type="term" value="F:translation initiation factor activity"/>
    <property type="evidence" value="ECO:0007669"/>
    <property type="project" value="UniProtKB-KW"/>
</dbReference>
<dbReference type="Pfam" id="PF08364">
    <property type="entry name" value="IF2_assoc"/>
    <property type="match status" value="1"/>
</dbReference>
<dbReference type="InterPro" id="IPR000795">
    <property type="entry name" value="T_Tr_GTP-bd_dom"/>
</dbReference>
<dbReference type="InterPro" id="IPR013575">
    <property type="entry name" value="IF2_assoc_dom_bac"/>
</dbReference>
<evidence type="ECO:0000256" key="6">
    <source>
        <dbReference type="ARBA" id="ARBA00022741"/>
    </source>
</evidence>
<comment type="caution">
    <text evidence="9">Lacks conserved residue(s) required for the propagation of feature annotation.</text>
</comment>
<evidence type="ECO:0000313" key="15">
    <source>
        <dbReference type="Proteomes" id="UP001589789"/>
    </source>
</evidence>
<feature type="compositionally biased region" description="Basic and acidic residues" evidence="12">
    <location>
        <begin position="1"/>
        <end position="10"/>
    </location>
</feature>
<sequence length="1104" mass="116719">MSVPDNKLDTENPGSGDDSAQDQGKGRLSLRPGGRMELGKTEQAGSVRQSFSHGRSKTVQVEVVKKRAAGPGGAPAATGAAPARPAGPQAAGPARAGGPPRAGGPARASGPAAAPGRPLTQGEQANRLRVLEEMKRQEAERQRQERERQALMVRSANEEAQRRQEEERRAAEEAAERAAEAKRAAAEEARRAQLEARQSEARQAEVRQPEPPPAPAAPQPQPQAAEPPRPAPVAARPAPRPAEEAPRPAPPRAPQQDRGGFAGRDDRGGDRAYVARPPAPSGDRAYVQRPAAPSGDRAYVARPPAPSGDRAYVQRPAAPSGDRAYVARGPGGPGGDRGYAPRPTGGPGGDRGYAPRPAGGPGGDRGYAPRPAGGAGGFGPRAGGPGGYGGGGGAPGAPLAARRPGPVPSSLPAGAPKLSLRPRGPGEGPQPGSMEDENRRPPPRRLGGPSPLAARKPVPAPAKKGMSPSDRKREGRIDVQAAIEGDDDRGRSLASVRRARERERRQAELARLRSGQERVVRDVVIPDLITVQELANRMAARAGEVVKALFRMGVMATITQSIDADTAELVATEFGHRVRRVSESDVEQGLEGEVDAEAELEPRPPVVTIMGHVDHGKTSLLDALRKTDVAGREAGGITQHIGAYMIQIPSGDRVTFIDTPGHEAFTAMRARGAGVTDMVVLVVAADDGVMPQTIEAIRHARAAEVPMIVAVNKIDKPGVNLDRVRQELLQHEVVVESLGGDVQEIQVSATKGTNLDKLLEAIILQSEILDLRANPNRAAEGTVLESKLDKGRGPVATVLVQKGTLNQGDIVVAGAEWGRIRAIIDDMGIPLTGAEPSEPVEILGLSGVPGAGETFVAVEDEARAREIAEFRQRKAREKVSAAAGAARGTLNDMLARIQAGEQKEVAVVVKADVQGSSEALGVTLGKLSRDEVRVRVLHSAVGQITESDIQLAKASNAVVIAFNVRATVQAREMATRDGVEIRYYSIIYEVADDIEKLVRGKLAPIQREKFLGYAQILQVFEVKRLGNIAGCRVTEGVVKRGAGVRLLRDGVVIHQGTLSTLRRFKDDVKEVANGYECGMSFSNYNDIRVGDQIECYETETVAAV</sequence>
<evidence type="ECO:0000256" key="1">
    <source>
        <dbReference type="ARBA" id="ARBA00004496"/>
    </source>
</evidence>
<dbReference type="InterPro" id="IPR036925">
    <property type="entry name" value="TIF_IF2_dom3_sf"/>
</dbReference>
<evidence type="ECO:0000259" key="13">
    <source>
        <dbReference type="PROSITE" id="PS51722"/>
    </source>
</evidence>
<evidence type="ECO:0000256" key="10">
    <source>
        <dbReference type="RuleBase" id="RU000644"/>
    </source>
</evidence>
<dbReference type="CDD" id="cd01887">
    <property type="entry name" value="IF2_eIF5B"/>
    <property type="match status" value="1"/>
</dbReference>
<dbReference type="PANTHER" id="PTHR43381">
    <property type="entry name" value="TRANSLATION INITIATION FACTOR IF-2-RELATED"/>
    <property type="match status" value="1"/>
</dbReference>
<dbReference type="InterPro" id="IPR053905">
    <property type="entry name" value="EF-G-like_DII"/>
</dbReference>
<comment type="subcellular location">
    <subcellularLocation>
        <location evidence="1 9 11">Cytoplasm</location>
    </subcellularLocation>
</comment>
<dbReference type="Proteomes" id="UP001589789">
    <property type="component" value="Unassembled WGS sequence"/>
</dbReference>
<dbReference type="Gene3D" id="2.40.30.10">
    <property type="entry name" value="Translation factors"/>
    <property type="match status" value="2"/>
</dbReference>
<evidence type="ECO:0000256" key="5">
    <source>
        <dbReference type="ARBA" id="ARBA00022540"/>
    </source>
</evidence>
<evidence type="ECO:0000313" key="14">
    <source>
        <dbReference type="EMBL" id="MFC0388045.1"/>
    </source>
</evidence>
<accession>A0ABV6IZD3</accession>
<evidence type="ECO:0000256" key="4">
    <source>
        <dbReference type="ARBA" id="ARBA00022490"/>
    </source>
</evidence>
<keyword evidence="6 9" id="KW-0547">Nucleotide-binding</keyword>
<feature type="binding site" evidence="9">
    <location>
        <begin position="712"/>
        <end position="715"/>
    </location>
    <ligand>
        <name>GTP</name>
        <dbReference type="ChEBI" id="CHEBI:37565"/>
    </ligand>
</feature>
<dbReference type="Pfam" id="PF11987">
    <property type="entry name" value="IF-2"/>
    <property type="match status" value="1"/>
</dbReference>
<dbReference type="SUPFAM" id="SSF50447">
    <property type="entry name" value="Translation proteins"/>
    <property type="match status" value="2"/>
</dbReference>
<evidence type="ECO:0000256" key="7">
    <source>
        <dbReference type="ARBA" id="ARBA00022917"/>
    </source>
</evidence>
<dbReference type="HAMAP" id="MF_00100_B">
    <property type="entry name" value="IF_2_B"/>
    <property type="match status" value="1"/>
</dbReference>
<feature type="compositionally biased region" description="Basic and acidic residues" evidence="12">
    <location>
        <begin position="129"/>
        <end position="149"/>
    </location>
</feature>
<dbReference type="InterPro" id="IPR027417">
    <property type="entry name" value="P-loop_NTPase"/>
</dbReference>
<comment type="similarity">
    <text evidence="2 9 10">Belongs to the TRAFAC class translation factor GTPase superfamily. Classic translation factor GTPase family. IF-2 subfamily.</text>
</comment>
<dbReference type="CDD" id="cd03702">
    <property type="entry name" value="IF2_mtIF2_II"/>
    <property type="match status" value="1"/>
</dbReference>
<dbReference type="InterPro" id="IPR009000">
    <property type="entry name" value="Transl_B-barrel_sf"/>
</dbReference>
<proteinExistence type="inferred from homology"/>
<comment type="function">
    <text evidence="9 10">One of the essential components for the initiation of protein synthesis. Protects formylmethionyl-tRNA from spontaneous hydrolysis and promotes its binding to the 30S ribosomal subunits. Also involved in the hydrolysis of GTP during the formation of the 70S ribosomal complex.</text>
</comment>
<evidence type="ECO:0000256" key="9">
    <source>
        <dbReference type="HAMAP-Rule" id="MF_00100"/>
    </source>
</evidence>
<comment type="caution">
    <text evidence="14">The sequence shown here is derived from an EMBL/GenBank/DDBJ whole genome shotgun (WGS) entry which is preliminary data.</text>
</comment>
<evidence type="ECO:0000256" key="2">
    <source>
        <dbReference type="ARBA" id="ARBA00007733"/>
    </source>
</evidence>
<dbReference type="RefSeq" id="WP_377054079.1">
    <property type="nucleotide sequence ID" value="NZ_JBHLVZ010000074.1"/>
</dbReference>
<feature type="compositionally biased region" description="Low complexity" evidence="12">
    <location>
        <begin position="445"/>
        <end position="464"/>
    </location>
</feature>
<keyword evidence="7 9" id="KW-0648">Protein biosynthesis</keyword>
<feature type="region of interest" description="Disordered" evidence="12">
    <location>
        <begin position="1"/>
        <end position="478"/>
    </location>
</feature>
<dbReference type="NCBIfam" id="TIGR00487">
    <property type="entry name" value="IF-2"/>
    <property type="match status" value="1"/>
</dbReference>
<dbReference type="PANTHER" id="PTHR43381:SF5">
    <property type="entry name" value="TR-TYPE G DOMAIN-CONTAINING PROTEIN"/>
    <property type="match status" value="1"/>
</dbReference>
<dbReference type="InterPro" id="IPR023115">
    <property type="entry name" value="TIF_IF2_dom3"/>
</dbReference>
<dbReference type="InterPro" id="IPR000178">
    <property type="entry name" value="TF_IF2_bacterial-like"/>
</dbReference>
<feature type="compositionally biased region" description="Gly residues" evidence="12">
    <location>
        <begin position="373"/>
        <end position="395"/>
    </location>
</feature>
<feature type="compositionally biased region" description="Low complexity" evidence="12">
    <location>
        <begin position="74"/>
        <end position="118"/>
    </location>
</feature>
<dbReference type="Gene3D" id="3.40.50.300">
    <property type="entry name" value="P-loop containing nucleotide triphosphate hydrolases"/>
    <property type="match status" value="1"/>
</dbReference>
<protein>
    <recommendedName>
        <fullName evidence="3 9">Translation initiation factor IF-2</fullName>
    </recommendedName>
</protein>
<keyword evidence="8 9" id="KW-0342">GTP-binding</keyword>
<dbReference type="InterPro" id="IPR004161">
    <property type="entry name" value="EFTu-like_2"/>
</dbReference>
<dbReference type="Gene3D" id="3.40.50.10050">
    <property type="entry name" value="Translation initiation factor IF- 2, domain 3"/>
    <property type="match status" value="1"/>
</dbReference>